<name>A0A124FM63_9EURY</name>
<dbReference type="AlphaFoldDB" id="A0A124FM63"/>
<dbReference type="PATRIC" id="fig|301375.7.peg.2141"/>
<sequence>MIEREKVAEAARTIKDYFSPVDPGEFESETGIGAGDFREIVPREFDGRIFAIDGSNVVVFDLGNVSLNRIRAGYVVYRGREWQKTVVTYDDLFTADRENYRQHFGRFRRGIFGLAEPFELKTEEELDRISTFYRDLQEHVALSEAVSEATTGDLVLYDGGFSLWRDPYYREVLNQIFEQAEGRG</sequence>
<dbReference type="Proteomes" id="UP000057043">
    <property type="component" value="Unassembled WGS sequence"/>
</dbReference>
<proteinExistence type="predicted"/>
<organism evidence="2 3">
    <name type="scientific">Methanothrix harundinacea</name>
    <dbReference type="NCBI Taxonomy" id="301375"/>
    <lineage>
        <taxon>Archaea</taxon>
        <taxon>Methanobacteriati</taxon>
        <taxon>Methanobacteriota</taxon>
        <taxon>Stenosarchaea group</taxon>
        <taxon>Methanomicrobia</taxon>
        <taxon>Methanotrichales</taxon>
        <taxon>Methanotrichaceae</taxon>
        <taxon>Methanothrix</taxon>
    </lineage>
</organism>
<protein>
    <recommendedName>
        <fullName evidence="1">NurA domain-containing protein</fullName>
    </recommendedName>
</protein>
<gene>
    <name evidence="2" type="ORF">XD72_1819</name>
</gene>
<dbReference type="EMBL" id="LGFT01000047">
    <property type="protein sequence ID" value="KUK43796.1"/>
    <property type="molecule type" value="Genomic_DNA"/>
</dbReference>
<evidence type="ECO:0000313" key="2">
    <source>
        <dbReference type="EMBL" id="KUK43796.1"/>
    </source>
</evidence>
<evidence type="ECO:0000259" key="1">
    <source>
        <dbReference type="Pfam" id="PF09376"/>
    </source>
</evidence>
<evidence type="ECO:0000313" key="3">
    <source>
        <dbReference type="Proteomes" id="UP000057043"/>
    </source>
</evidence>
<dbReference type="InterPro" id="IPR018977">
    <property type="entry name" value="NurA_domain"/>
</dbReference>
<comment type="caution">
    <text evidence="2">The sequence shown here is derived from an EMBL/GenBank/DDBJ whole genome shotgun (WGS) entry which is preliminary data.</text>
</comment>
<reference evidence="2 3" key="1">
    <citation type="journal article" date="2015" name="MBio">
        <title>Genome-Resolved Metagenomic Analysis Reveals Roles for Candidate Phyla and Other Microbial Community Members in Biogeochemical Transformations in Oil Reservoirs.</title>
        <authorList>
            <person name="Hu P."/>
            <person name="Tom L."/>
            <person name="Singh A."/>
            <person name="Thomas B.C."/>
            <person name="Baker B.J."/>
            <person name="Piceno Y.M."/>
            <person name="Andersen G.L."/>
            <person name="Banfield J.F."/>
        </authorList>
    </citation>
    <scope>NUCLEOTIDE SEQUENCE [LARGE SCALE GENOMIC DNA]</scope>
    <source>
        <strain evidence="2">57_489</strain>
    </source>
</reference>
<feature type="domain" description="NurA" evidence="1">
    <location>
        <begin position="48"/>
        <end position="179"/>
    </location>
</feature>
<accession>A0A124FM63</accession>
<dbReference type="Pfam" id="PF09376">
    <property type="entry name" value="NurA"/>
    <property type="match status" value="1"/>
</dbReference>